<accession>A0AAD5BTF9</accession>
<name>A0AAD5BTF9_AMBAR</name>
<dbReference type="EMBL" id="JAMZMK010011021">
    <property type="protein sequence ID" value="KAI7729316.1"/>
    <property type="molecule type" value="Genomic_DNA"/>
</dbReference>
<dbReference type="InterPro" id="IPR029058">
    <property type="entry name" value="AB_hydrolase_fold"/>
</dbReference>
<evidence type="ECO:0000313" key="4">
    <source>
        <dbReference type="Proteomes" id="UP001206925"/>
    </source>
</evidence>
<dbReference type="AlphaFoldDB" id="A0AAD5BTF9"/>
<feature type="chain" id="PRO_5042052077" description="Serine hydrolase domain-containing protein" evidence="1">
    <location>
        <begin position="19"/>
        <end position="235"/>
    </location>
</feature>
<evidence type="ECO:0000256" key="1">
    <source>
        <dbReference type="SAM" id="SignalP"/>
    </source>
</evidence>
<feature type="signal peptide" evidence="1">
    <location>
        <begin position="1"/>
        <end position="18"/>
    </location>
</feature>
<dbReference type="Proteomes" id="UP001206925">
    <property type="component" value="Unassembled WGS sequence"/>
</dbReference>
<comment type="caution">
    <text evidence="3">The sequence shown here is derived from an EMBL/GenBank/DDBJ whole genome shotgun (WGS) entry which is preliminary data.</text>
</comment>
<keyword evidence="4" id="KW-1185">Reference proteome</keyword>
<protein>
    <recommendedName>
        <fullName evidence="2">Serine hydrolase domain-containing protein</fullName>
    </recommendedName>
</protein>
<feature type="domain" description="Serine hydrolase" evidence="2">
    <location>
        <begin position="28"/>
        <end position="218"/>
    </location>
</feature>
<dbReference type="InterPro" id="IPR005645">
    <property type="entry name" value="FSH-like_dom"/>
</dbReference>
<dbReference type="Pfam" id="PF03959">
    <property type="entry name" value="FSH1"/>
    <property type="match status" value="1"/>
</dbReference>
<organism evidence="3 4">
    <name type="scientific">Ambrosia artemisiifolia</name>
    <name type="common">Common ragweed</name>
    <dbReference type="NCBI Taxonomy" id="4212"/>
    <lineage>
        <taxon>Eukaryota</taxon>
        <taxon>Viridiplantae</taxon>
        <taxon>Streptophyta</taxon>
        <taxon>Embryophyta</taxon>
        <taxon>Tracheophyta</taxon>
        <taxon>Spermatophyta</taxon>
        <taxon>Magnoliopsida</taxon>
        <taxon>eudicotyledons</taxon>
        <taxon>Gunneridae</taxon>
        <taxon>Pentapetalae</taxon>
        <taxon>asterids</taxon>
        <taxon>campanulids</taxon>
        <taxon>Asterales</taxon>
        <taxon>Asteraceae</taxon>
        <taxon>Asteroideae</taxon>
        <taxon>Heliantheae alliance</taxon>
        <taxon>Heliantheae</taxon>
        <taxon>Ambrosia</taxon>
    </lineage>
</organism>
<dbReference type="Gene3D" id="3.40.50.1820">
    <property type="entry name" value="alpha/beta hydrolase"/>
    <property type="match status" value="1"/>
</dbReference>
<dbReference type="PANTHER" id="PTHR22778">
    <property type="entry name" value="OVARIAN CANCER GENE-2 PROTEIN-RELATED"/>
    <property type="match status" value="1"/>
</dbReference>
<keyword evidence="1" id="KW-0732">Signal</keyword>
<proteinExistence type="predicted"/>
<evidence type="ECO:0000313" key="3">
    <source>
        <dbReference type="EMBL" id="KAI7729316.1"/>
    </source>
</evidence>
<reference evidence="3" key="1">
    <citation type="submission" date="2022-06" db="EMBL/GenBank/DDBJ databases">
        <title>Uncovering the hologenomic basis of an extraordinary plant invasion.</title>
        <authorList>
            <person name="Bieker V.C."/>
            <person name="Martin M.D."/>
            <person name="Gilbert T."/>
            <person name="Hodgins K."/>
            <person name="Battlay P."/>
            <person name="Petersen B."/>
            <person name="Wilson J."/>
        </authorList>
    </citation>
    <scope>NUCLEOTIDE SEQUENCE</scope>
    <source>
        <strain evidence="3">AA19_3_7</strain>
        <tissue evidence="3">Leaf</tissue>
    </source>
</reference>
<evidence type="ECO:0000259" key="2">
    <source>
        <dbReference type="Pfam" id="PF03959"/>
    </source>
</evidence>
<sequence>MLKSLLLKFCSIILYSIMLNMERLETPKKPRLLCLHGGASNATVFKEELSIWPDYVLDKMDLVFIDGPFPAHVDGTIVDQRFEWYAKDDPTFGNFEEGIAYVEDCMVKLGPFDGVLGKSMGAIVAGLLPGLQEHGLYLTNVAKIEHVIVMSGAKLGTITFPGPKLAETAFSTPINIPSLHTFGENDFAKETASELVEAYVDPLVIYHNGGHEVPKLDEEGLKTMFEFLKKINAIA</sequence>
<dbReference type="SUPFAM" id="SSF53474">
    <property type="entry name" value="alpha/beta-Hydrolases"/>
    <property type="match status" value="1"/>
</dbReference>
<gene>
    <name evidence="3" type="ORF">M8C21_018536</name>
</gene>
<dbReference type="PANTHER" id="PTHR22778:SF52">
    <property type="entry name" value="SERINE HYDROLASE FSH DOMAIN-CONTAINING PROTEIN"/>
    <property type="match status" value="1"/>
</dbReference>